<comment type="caution">
    <text evidence="2">The sequence shown here is derived from an EMBL/GenBank/DDBJ whole genome shotgun (WGS) entry which is preliminary data.</text>
</comment>
<gene>
    <name evidence="2" type="ORF">PCANC_20643</name>
</gene>
<dbReference type="PANTHER" id="PTHR48159:SF1">
    <property type="entry name" value="MEMBRANE-ASSOCIATED GIANT PROTEIN ANTIGEN, PUTATIVE-RELATED"/>
    <property type="match status" value="1"/>
</dbReference>
<dbReference type="OrthoDB" id="2496748at2759"/>
<feature type="region of interest" description="Disordered" evidence="1">
    <location>
        <begin position="95"/>
        <end position="121"/>
    </location>
</feature>
<dbReference type="AlphaFoldDB" id="A0A2N5SDG8"/>
<evidence type="ECO:0000313" key="3">
    <source>
        <dbReference type="Proteomes" id="UP000235388"/>
    </source>
</evidence>
<dbReference type="STRING" id="200324.A0A2N5SDG8"/>
<evidence type="ECO:0000256" key="1">
    <source>
        <dbReference type="SAM" id="MobiDB-lite"/>
    </source>
</evidence>
<sequence length="228" mass="26291">MVSVTTKAHHSTSSNSYPFVHDFYEFVPLPFTETHHSRHGSASNCPANSLDLVRRLQGSAPSFPTNPIKFTIPGTTKANAEAFVTAMQATVRWNRERRRENVAVSPKPNNTGKSRPRGAPPKFHYKLEFTCPRQRHYEKFANSRKRNQPTIKCDCHACFNVQHHKATNSLQVVWYWQHKHNPYSYEDMLLCRSPEVVEQWLNKKFISGLGWKAIHRLLSSPNIFKVCC</sequence>
<reference evidence="2 3" key="1">
    <citation type="submission" date="2017-11" db="EMBL/GenBank/DDBJ databases">
        <title>De novo assembly and phasing of dikaryotic genomes from two isolates of Puccinia coronata f. sp. avenae, the causal agent of oat crown rust.</title>
        <authorList>
            <person name="Miller M.E."/>
            <person name="Zhang Y."/>
            <person name="Omidvar V."/>
            <person name="Sperschneider J."/>
            <person name="Schwessinger B."/>
            <person name="Raley C."/>
            <person name="Palmer J.M."/>
            <person name="Garnica D."/>
            <person name="Upadhyaya N."/>
            <person name="Rathjen J."/>
            <person name="Taylor J.M."/>
            <person name="Park R.F."/>
            <person name="Dodds P.N."/>
            <person name="Hirsch C.D."/>
            <person name="Kianian S.F."/>
            <person name="Figueroa M."/>
        </authorList>
    </citation>
    <scope>NUCLEOTIDE SEQUENCE [LARGE SCALE GENOMIC DNA]</scope>
    <source>
        <strain evidence="2">12NC29</strain>
    </source>
</reference>
<accession>A0A2N5SDG8</accession>
<proteinExistence type="predicted"/>
<keyword evidence="3" id="KW-1185">Reference proteome</keyword>
<protein>
    <submittedName>
        <fullName evidence="2">Uncharacterized protein</fullName>
    </submittedName>
</protein>
<name>A0A2N5SDG8_9BASI</name>
<dbReference type="Proteomes" id="UP000235388">
    <property type="component" value="Unassembled WGS sequence"/>
</dbReference>
<dbReference type="EMBL" id="PGCJ01001025">
    <property type="protein sequence ID" value="PLW11298.1"/>
    <property type="molecule type" value="Genomic_DNA"/>
</dbReference>
<dbReference type="PANTHER" id="PTHR48159">
    <property type="entry name" value="MULE DOMAIN-CONTAINING PROTEIN"/>
    <property type="match status" value="1"/>
</dbReference>
<organism evidence="2 3">
    <name type="scientific">Puccinia coronata f. sp. avenae</name>
    <dbReference type="NCBI Taxonomy" id="200324"/>
    <lineage>
        <taxon>Eukaryota</taxon>
        <taxon>Fungi</taxon>
        <taxon>Dikarya</taxon>
        <taxon>Basidiomycota</taxon>
        <taxon>Pucciniomycotina</taxon>
        <taxon>Pucciniomycetes</taxon>
        <taxon>Pucciniales</taxon>
        <taxon>Pucciniaceae</taxon>
        <taxon>Puccinia</taxon>
    </lineage>
</organism>
<evidence type="ECO:0000313" key="2">
    <source>
        <dbReference type="EMBL" id="PLW11298.1"/>
    </source>
</evidence>